<evidence type="ECO:0000313" key="1">
    <source>
        <dbReference type="EnsemblPlants" id="MELO3C010179.2.1"/>
    </source>
</evidence>
<dbReference type="Gramene" id="MELO3C010179.2.1">
    <property type="protein sequence ID" value="MELO3C010179.2.1"/>
    <property type="gene ID" value="MELO3C010179.2"/>
</dbReference>
<organism evidence="1">
    <name type="scientific">Cucumis melo</name>
    <name type="common">Muskmelon</name>
    <dbReference type="NCBI Taxonomy" id="3656"/>
    <lineage>
        <taxon>Eukaryota</taxon>
        <taxon>Viridiplantae</taxon>
        <taxon>Streptophyta</taxon>
        <taxon>Embryophyta</taxon>
        <taxon>Tracheophyta</taxon>
        <taxon>Spermatophyta</taxon>
        <taxon>Magnoliopsida</taxon>
        <taxon>eudicotyledons</taxon>
        <taxon>Gunneridae</taxon>
        <taxon>Pentapetalae</taxon>
        <taxon>rosids</taxon>
        <taxon>fabids</taxon>
        <taxon>Cucurbitales</taxon>
        <taxon>Cucurbitaceae</taxon>
        <taxon>Benincaseae</taxon>
        <taxon>Cucumis</taxon>
    </lineage>
</organism>
<protein>
    <submittedName>
        <fullName evidence="1">Uncharacterized protein</fullName>
    </submittedName>
</protein>
<proteinExistence type="predicted"/>
<reference evidence="1" key="1">
    <citation type="submission" date="2023-03" db="UniProtKB">
        <authorList>
            <consortium name="EnsemblPlants"/>
        </authorList>
    </citation>
    <scope>IDENTIFICATION</scope>
</reference>
<sequence length="53" mass="6136">MGWKLRIPANLEKAIFVAANCDEVLTKKFDSTGGDKDGVRGRRSGRRRRFRLW</sequence>
<dbReference type="AlphaFoldDB" id="A0A9I9CYD7"/>
<name>A0A9I9CYD7_CUCME</name>
<dbReference type="EnsemblPlants" id="MELO3C010179.2.1">
    <property type="protein sequence ID" value="MELO3C010179.2.1"/>
    <property type="gene ID" value="MELO3C010179.2"/>
</dbReference>
<accession>A0A9I9CYD7</accession>